<dbReference type="RefSeq" id="WP_068849823.1">
    <property type="nucleotide sequence ID" value="NZ_LYDR01000130.1"/>
</dbReference>
<keyword evidence="3" id="KW-1185">Reference proteome</keyword>
<reference evidence="2 3" key="1">
    <citation type="submission" date="2016-05" db="EMBL/GenBank/DDBJ databases">
        <title>Genomic and physiological characterization of Planctopirus sp. isolated from fresh water lake.</title>
        <authorList>
            <person name="Subhash Y."/>
            <person name="Ramana C."/>
        </authorList>
    </citation>
    <scope>NUCLEOTIDE SEQUENCE [LARGE SCALE GENOMIC DNA]</scope>
    <source>
        <strain evidence="2 3">JC280</strain>
    </source>
</reference>
<dbReference type="SUPFAM" id="SSF52091">
    <property type="entry name" value="SpoIIaa-like"/>
    <property type="match status" value="1"/>
</dbReference>
<dbReference type="EMBL" id="LYDR01000130">
    <property type="protein sequence ID" value="ODA29391.1"/>
    <property type="molecule type" value="Genomic_DNA"/>
</dbReference>
<evidence type="ECO:0000259" key="1">
    <source>
        <dbReference type="Pfam" id="PF01740"/>
    </source>
</evidence>
<dbReference type="STRING" id="1841610.A6X21_08845"/>
<dbReference type="CDD" id="cd07043">
    <property type="entry name" value="STAS_anti-anti-sigma_factors"/>
    <property type="match status" value="1"/>
</dbReference>
<protein>
    <recommendedName>
        <fullName evidence="1">STAS domain-containing protein</fullName>
    </recommendedName>
</protein>
<dbReference type="InterPro" id="IPR002645">
    <property type="entry name" value="STAS_dom"/>
</dbReference>
<dbReference type="AlphaFoldDB" id="A0A1C3E841"/>
<sequence>MTSQPYSSFAVYQSGPLTVIGFGRNRPDRLDLGICRDELTLLLRTTKCQSLAVDLTNVRFVPSGMLGLLATIPKLGVELMVFNPNPEIREVLEITRLDSIMRIETVPVGGMLAGES</sequence>
<proteinExistence type="predicted"/>
<dbReference type="Gene3D" id="3.30.750.24">
    <property type="entry name" value="STAS domain"/>
    <property type="match status" value="1"/>
</dbReference>
<name>A0A1C3E841_9PLAN</name>
<evidence type="ECO:0000313" key="3">
    <source>
        <dbReference type="Proteomes" id="UP000094828"/>
    </source>
</evidence>
<dbReference type="Pfam" id="PF01740">
    <property type="entry name" value="STAS"/>
    <property type="match status" value="1"/>
</dbReference>
<comment type="caution">
    <text evidence="2">The sequence shown here is derived from an EMBL/GenBank/DDBJ whole genome shotgun (WGS) entry which is preliminary data.</text>
</comment>
<accession>A0A1C3E841</accession>
<organism evidence="2 3">
    <name type="scientific">Planctopirus hydrillae</name>
    <dbReference type="NCBI Taxonomy" id="1841610"/>
    <lineage>
        <taxon>Bacteria</taxon>
        <taxon>Pseudomonadati</taxon>
        <taxon>Planctomycetota</taxon>
        <taxon>Planctomycetia</taxon>
        <taxon>Planctomycetales</taxon>
        <taxon>Planctomycetaceae</taxon>
        <taxon>Planctopirus</taxon>
    </lineage>
</organism>
<feature type="domain" description="STAS" evidence="1">
    <location>
        <begin position="36"/>
        <end position="104"/>
    </location>
</feature>
<dbReference type="OrthoDB" id="213402at2"/>
<evidence type="ECO:0000313" key="2">
    <source>
        <dbReference type="EMBL" id="ODA29391.1"/>
    </source>
</evidence>
<gene>
    <name evidence="2" type="ORF">A6X21_08845</name>
</gene>
<dbReference type="Proteomes" id="UP000094828">
    <property type="component" value="Unassembled WGS sequence"/>
</dbReference>
<dbReference type="InterPro" id="IPR036513">
    <property type="entry name" value="STAS_dom_sf"/>
</dbReference>